<evidence type="ECO:0000313" key="5">
    <source>
        <dbReference type="EMBL" id="SLN15813.1"/>
    </source>
</evidence>
<dbReference type="OrthoDB" id="419320at2"/>
<dbReference type="Proteomes" id="UP000193900">
    <property type="component" value="Unassembled WGS sequence"/>
</dbReference>
<dbReference type="Pfam" id="PF00353">
    <property type="entry name" value="HemolysinCabind"/>
    <property type="match status" value="7"/>
</dbReference>
<feature type="compositionally biased region" description="Basic and acidic residues" evidence="3">
    <location>
        <begin position="342"/>
        <end position="353"/>
    </location>
</feature>
<dbReference type="EMBL" id="FWFZ01000001">
    <property type="protein sequence ID" value="SLN15813.1"/>
    <property type="molecule type" value="Genomic_DNA"/>
</dbReference>
<dbReference type="PANTHER" id="PTHR38340:SF1">
    <property type="entry name" value="S-LAYER PROTEIN"/>
    <property type="match status" value="1"/>
</dbReference>
<dbReference type="GO" id="GO:0005576">
    <property type="term" value="C:extracellular region"/>
    <property type="evidence" value="ECO:0007669"/>
    <property type="project" value="UniProtKB-SubCell"/>
</dbReference>
<dbReference type="CDD" id="cd05379">
    <property type="entry name" value="CAP_bacterial"/>
    <property type="match status" value="1"/>
</dbReference>
<dbReference type="InterPro" id="IPR018511">
    <property type="entry name" value="Hemolysin-typ_Ca-bd_CS"/>
</dbReference>
<dbReference type="InterPro" id="IPR035940">
    <property type="entry name" value="CAP_sf"/>
</dbReference>
<dbReference type="InterPro" id="IPR050557">
    <property type="entry name" value="RTX_toxin/Mannuronan_C5-epim"/>
</dbReference>
<dbReference type="Gene3D" id="3.40.33.10">
    <property type="entry name" value="CAP"/>
    <property type="match status" value="1"/>
</dbReference>
<dbReference type="InterPro" id="IPR014044">
    <property type="entry name" value="CAP_dom"/>
</dbReference>
<name>A0A1Y5RIY7_9RHOB</name>
<feature type="domain" description="SCP" evidence="4">
    <location>
        <begin position="16"/>
        <end position="144"/>
    </location>
</feature>
<keyword evidence="6" id="KW-1185">Reference proteome</keyword>
<dbReference type="Gene3D" id="2.150.10.10">
    <property type="entry name" value="Serralysin-like metalloprotease, C-terminal"/>
    <property type="match status" value="5"/>
</dbReference>
<comment type="subcellular location">
    <subcellularLocation>
        <location evidence="1">Secreted</location>
    </subcellularLocation>
</comment>
<evidence type="ECO:0000313" key="6">
    <source>
        <dbReference type="Proteomes" id="UP000193900"/>
    </source>
</evidence>
<proteinExistence type="predicted"/>
<dbReference type="GO" id="GO:0005509">
    <property type="term" value="F:calcium ion binding"/>
    <property type="evidence" value="ECO:0007669"/>
    <property type="project" value="InterPro"/>
</dbReference>
<evidence type="ECO:0000256" key="3">
    <source>
        <dbReference type="SAM" id="MobiDB-lite"/>
    </source>
</evidence>
<dbReference type="RefSeq" id="WP_085877158.1">
    <property type="nucleotide sequence ID" value="NZ_FWFZ01000001.1"/>
</dbReference>
<evidence type="ECO:0000256" key="2">
    <source>
        <dbReference type="ARBA" id="ARBA00022525"/>
    </source>
</evidence>
<dbReference type="PROSITE" id="PS00330">
    <property type="entry name" value="HEMOLYSIN_CALCIUM"/>
    <property type="match status" value="2"/>
</dbReference>
<dbReference type="InterPro" id="IPR011049">
    <property type="entry name" value="Serralysin-like_metalloprot_C"/>
</dbReference>
<dbReference type="Pfam" id="PF00188">
    <property type="entry name" value="CAP"/>
    <property type="match status" value="1"/>
</dbReference>
<evidence type="ECO:0000256" key="1">
    <source>
        <dbReference type="ARBA" id="ARBA00004613"/>
    </source>
</evidence>
<gene>
    <name evidence="5" type="primary">cya_1</name>
    <name evidence="5" type="ORF">ROA7023_00231</name>
</gene>
<dbReference type="SUPFAM" id="SSF55797">
    <property type="entry name" value="PR-1-like"/>
    <property type="match status" value="1"/>
</dbReference>
<dbReference type="PRINTS" id="PR00313">
    <property type="entry name" value="CABNDNGRPT"/>
</dbReference>
<organism evidence="5 6">
    <name type="scientific">Roseisalinus antarcticus</name>
    <dbReference type="NCBI Taxonomy" id="254357"/>
    <lineage>
        <taxon>Bacteria</taxon>
        <taxon>Pseudomonadati</taxon>
        <taxon>Pseudomonadota</taxon>
        <taxon>Alphaproteobacteria</taxon>
        <taxon>Rhodobacterales</taxon>
        <taxon>Roseobacteraceae</taxon>
        <taxon>Roseisalinus</taxon>
    </lineage>
</organism>
<dbReference type="InterPro" id="IPR001343">
    <property type="entry name" value="Hemolysn_Ca-bd"/>
</dbReference>
<dbReference type="AlphaFoldDB" id="A0A1Y5RIY7"/>
<dbReference type="PANTHER" id="PTHR38340">
    <property type="entry name" value="S-LAYER PROTEIN"/>
    <property type="match status" value="1"/>
</dbReference>
<accession>A0A1Y5RIY7</accession>
<feature type="region of interest" description="Disordered" evidence="3">
    <location>
        <begin position="317"/>
        <end position="366"/>
    </location>
</feature>
<dbReference type="SUPFAM" id="SSF51120">
    <property type="entry name" value="beta-Roll"/>
    <property type="match status" value="2"/>
</dbReference>
<protein>
    <submittedName>
        <fullName evidence="5">Bifunctional hemolysin/adenylate cyclase</fullName>
    </submittedName>
</protein>
<evidence type="ECO:0000259" key="4">
    <source>
        <dbReference type="Pfam" id="PF00188"/>
    </source>
</evidence>
<reference evidence="5 6" key="1">
    <citation type="submission" date="2017-03" db="EMBL/GenBank/DDBJ databases">
        <authorList>
            <person name="Afonso C.L."/>
            <person name="Miller P.J."/>
            <person name="Scott M.A."/>
            <person name="Spackman E."/>
            <person name="Goraichik I."/>
            <person name="Dimitrov K.M."/>
            <person name="Suarez D.L."/>
            <person name="Swayne D.E."/>
        </authorList>
    </citation>
    <scope>NUCLEOTIDE SEQUENCE [LARGE SCALE GENOMIC DNA]</scope>
    <source>
        <strain evidence="5 6">CECT 7023</strain>
    </source>
</reference>
<sequence length="540" mass="57828">MKLNVASDLERHLRTLVNEERTSRGLEALKLEQHLNESAELHSEWMIRADKFTHVSGNNDTWHERIKDAGFGQGGSNWYTAENLGFSQVRTLTDRRDIAETIVDNWMKSAEHRPNILSGKYEYVGYGVAEGEYSGMKVMMVTQNFGSTNGDILLDHGDIDYSAVPEASEPAIPEPTNGPDRLDGLESDDQIAGKGGADRIWGREGNDTVWGGSGHDSIWGNDGRDQLIGGSGNDKIWGGDQDDDIVGGWGHTSLWGDSGDDTVEGATGNDKIWGGAGNDTLDGSSGHDSIWGNAGDDSIDGGSGSEKIWGAGGEDVISGGEGQDDLWGGSGNDTAWGGSGHDSLRGDSGDDKLVGGTGNDNIWGGSGDDEIMGVRGHNYLWGYGDDDEIIGATGNDTIFGGTGEDSIDAGTGHDSVWGHHGDDIIFGGSGNDHLNGGDLGRDTLDGGAGDDVLIGADWQDTFVFGRNNGADLVWDFQQGSDTLQLDRDIFDWRNIPEDILVDRYAEVSDRGVLFDFGQGNSILLQWVWSTDGLADDIEFF</sequence>
<keyword evidence="2" id="KW-0964">Secreted</keyword>